<dbReference type="EMBL" id="JANVFT010000113">
    <property type="protein sequence ID" value="KAJ4466725.1"/>
    <property type="molecule type" value="Genomic_DNA"/>
</dbReference>
<feature type="transmembrane region" description="Helical" evidence="1">
    <location>
        <begin position="33"/>
        <end position="55"/>
    </location>
</feature>
<evidence type="ECO:0000256" key="1">
    <source>
        <dbReference type="SAM" id="Phobius"/>
    </source>
</evidence>
<keyword evidence="1" id="KW-1133">Transmembrane helix</keyword>
<keyword evidence="3" id="KW-1185">Reference proteome</keyword>
<gene>
    <name evidence="2" type="ORF">C8R41DRAFT_871559</name>
</gene>
<proteinExistence type="predicted"/>
<sequence length="464" mass="52236">MNSKDWWHREFETMLLSLNFNAAALMPDNPLEALFPCCTLSYWTKIFIIAALLILTSKSTQTVYKNIISTGLPSDLSAKERELAQRERAVTLQEFAVKKQGRDIELEVEITAHQELTRMFQKKALCHQETVIAITSVLFEKFTEQSDRSMGSTQAQSLDVEELSDLASPASFPTVTTPPNLAPRSRSNPILYQAFDLFRRVIQVLQSPDGTIRLRIERIVIDRFVVHGILILFLLTGKLLGWIYDVTTAALGTDPGDIVVNITFVICAGIVSFNFPPGWKQVVDGPGISDGERIREWNIGLSRAYYVLVDVMSYAVAKPSSTLATARSIAAFSIAVQVNWRLSDTRIDITASFWGIYEPRISFGEIALERKKQSEPQGLIDQEDVVHTINESNEVKTPEDLSFAFVNSVARPLSKIWVSCGSLSFLNEQTECHVVPKAEEEKEYYEDKLGATYYTERRTDRISS</sequence>
<comment type="caution">
    <text evidence="2">The sequence shown here is derived from an EMBL/GenBank/DDBJ whole genome shotgun (WGS) entry which is preliminary data.</text>
</comment>
<feature type="transmembrane region" description="Helical" evidence="1">
    <location>
        <begin position="256"/>
        <end position="275"/>
    </location>
</feature>
<protein>
    <submittedName>
        <fullName evidence="2">Uncharacterized protein</fullName>
    </submittedName>
</protein>
<name>A0ABQ8V5B6_9AGAR</name>
<keyword evidence="1" id="KW-0812">Transmembrane</keyword>
<accession>A0ABQ8V5B6</accession>
<reference evidence="2" key="1">
    <citation type="submission" date="2022-08" db="EMBL/GenBank/DDBJ databases">
        <title>A Global Phylogenomic Analysis of the Shiitake Genus Lentinula.</title>
        <authorList>
            <consortium name="DOE Joint Genome Institute"/>
            <person name="Sierra-Patev S."/>
            <person name="Min B."/>
            <person name="Naranjo-Ortiz M."/>
            <person name="Looney B."/>
            <person name="Konkel Z."/>
            <person name="Slot J.C."/>
            <person name="Sakamoto Y."/>
            <person name="Steenwyk J.L."/>
            <person name="Rokas A."/>
            <person name="Carro J."/>
            <person name="Camarero S."/>
            <person name="Ferreira P."/>
            <person name="Molpeceres G."/>
            <person name="Ruiz-Duenas F.J."/>
            <person name="Serrano A."/>
            <person name="Henrissat B."/>
            <person name="Drula E."/>
            <person name="Hughes K.W."/>
            <person name="Mata J.L."/>
            <person name="Ishikawa N.K."/>
            <person name="Vargas-Isla R."/>
            <person name="Ushijima S."/>
            <person name="Smith C.A."/>
            <person name="Ahrendt S."/>
            <person name="Andreopoulos W."/>
            <person name="He G."/>
            <person name="Labutti K."/>
            <person name="Lipzen A."/>
            <person name="Ng V."/>
            <person name="Riley R."/>
            <person name="Sandor L."/>
            <person name="Barry K."/>
            <person name="Martinez A.T."/>
            <person name="Xiao Y."/>
            <person name="Gibbons J.G."/>
            <person name="Terashima K."/>
            <person name="Grigoriev I.V."/>
            <person name="Hibbett D.S."/>
        </authorList>
    </citation>
    <scope>NUCLEOTIDE SEQUENCE</scope>
    <source>
        <strain evidence="2">RHP3577 ss4</strain>
    </source>
</reference>
<evidence type="ECO:0000313" key="3">
    <source>
        <dbReference type="Proteomes" id="UP001150217"/>
    </source>
</evidence>
<evidence type="ECO:0000313" key="2">
    <source>
        <dbReference type="EMBL" id="KAJ4466725.1"/>
    </source>
</evidence>
<feature type="transmembrane region" description="Helical" evidence="1">
    <location>
        <begin position="224"/>
        <end position="244"/>
    </location>
</feature>
<keyword evidence="1" id="KW-0472">Membrane</keyword>
<organism evidence="2 3">
    <name type="scientific">Lentinula lateritia</name>
    <dbReference type="NCBI Taxonomy" id="40482"/>
    <lineage>
        <taxon>Eukaryota</taxon>
        <taxon>Fungi</taxon>
        <taxon>Dikarya</taxon>
        <taxon>Basidiomycota</taxon>
        <taxon>Agaricomycotina</taxon>
        <taxon>Agaricomycetes</taxon>
        <taxon>Agaricomycetidae</taxon>
        <taxon>Agaricales</taxon>
        <taxon>Marasmiineae</taxon>
        <taxon>Omphalotaceae</taxon>
        <taxon>Lentinula</taxon>
    </lineage>
</organism>
<dbReference type="Proteomes" id="UP001150217">
    <property type="component" value="Unassembled WGS sequence"/>
</dbReference>